<proteinExistence type="predicted"/>
<evidence type="ECO:0000259" key="1">
    <source>
        <dbReference type="Pfam" id="PF01637"/>
    </source>
</evidence>
<organism evidence="2 3">
    <name type="scientific">Candidatus Magnetoglobus multicellularis str. Araruama</name>
    <dbReference type="NCBI Taxonomy" id="890399"/>
    <lineage>
        <taxon>Bacteria</taxon>
        <taxon>Pseudomonadati</taxon>
        <taxon>Thermodesulfobacteriota</taxon>
        <taxon>Desulfobacteria</taxon>
        <taxon>Desulfobacterales</taxon>
        <taxon>Desulfobacteraceae</taxon>
        <taxon>Candidatus Magnetoglobus</taxon>
    </lineage>
</organism>
<dbReference type="PANTHER" id="PTHR37096:SF1">
    <property type="entry name" value="AAA+ ATPASE DOMAIN-CONTAINING PROTEIN"/>
    <property type="match status" value="1"/>
</dbReference>
<dbReference type="AlphaFoldDB" id="A0A1V1NX19"/>
<evidence type="ECO:0000313" key="3">
    <source>
        <dbReference type="Proteomes" id="UP000189670"/>
    </source>
</evidence>
<dbReference type="PANTHER" id="PTHR37096">
    <property type="entry name" value="YALI0E33429P"/>
    <property type="match status" value="1"/>
</dbReference>
<name>A0A1V1NX19_9BACT</name>
<dbReference type="GO" id="GO:0005524">
    <property type="term" value="F:ATP binding"/>
    <property type="evidence" value="ECO:0007669"/>
    <property type="project" value="InterPro"/>
</dbReference>
<dbReference type="InterPro" id="IPR051667">
    <property type="entry name" value="Archaeal_ATPase_domain"/>
</dbReference>
<comment type="caution">
    <text evidence="2">The sequence shown here is derived from an EMBL/GenBank/DDBJ whole genome shotgun (WGS) entry which is preliminary data.</text>
</comment>
<protein>
    <recommendedName>
        <fullName evidence="1">ATPase domain-containing protein</fullName>
    </recommendedName>
</protein>
<accession>A0A1V1NX19</accession>
<reference evidence="3" key="1">
    <citation type="submission" date="2012-11" db="EMBL/GenBank/DDBJ databases">
        <authorList>
            <person name="Lucero-Rivera Y.E."/>
            <person name="Tovar-Ramirez D."/>
        </authorList>
    </citation>
    <scope>NUCLEOTIDE SEQUENCE [LARGE SCALE GENOMIC DNA]</scope>
    <source>
        <strain evidence="3">Araruama</strain>
    </source>
</reference>
<evidence type="ECO:0000313" key="2">
    <source>
        <dbReference type="EMBL" id="ETR67108.1"/>
    </source>
</evidence>
<dbReference type="InterPro" id="IPR011579">
    <property type="entry name" value="ATPase_dom"/>
</dbReference>
<dbReference type="EMBL" id="ATBP01001556">
    <property type="protein sequence ID" value="ETR67108.1"/>
    <property type="molecule type" value="Genomic_DNA"/>
</dbReference>
<sequence length="154" mass="17978">MDDIYMNGQRELLKELFNFFVAITKESHLCHVIIASSDGYFINRIYEDSKLKKTSAFFEVDYLNEKDTKYWLSHLKEESSITAYTLTDKQVNTIWNYFSGSAWEISHILGELLNFTNNNQIQESDLMHIIQNKLILIKGNSIITQKLTKVKSIV</sequence>
<dbReference type="Pfam" id="PF01637">
    <property type="entry name" value="ATPase_2"/>
    <property type="match status" value="1"/>
</dbReference>
<feature type="domain" description="ATPase" evidence="1">
    <location>
        <begin position="5"/>
        <end position="106"/>
    </location>
</feature>
<dbReference type="Proteomes" id="UP000189670">
    <property type="component" value="Unassembled WGS sequence"/>
</dbReference>
<gene>
    <name evidence="2" type="ORF">OMM_11944</name>
</gene>